<dbReference type="InterPro" id="IPR023213">
    <property type="entry name" value="CAT-like_dom_sf"/>
</dbReference>
<evidence type="ECO:0000256" key="7">
    <source>
        <dbReference type="ARBA" id="ARBA00025211"/>
    </source>
</evidence>
<accession>A0A378R0Z5</accession>
<dbReference type="SUPFAM" id="SSF52777">
    <property type="entry name" value="CoA-dependent acyltransferases"/>
    <property type="match status" value="1"/>
</dbReference>
<evidence type="ECO:0000256" key="8">
    <source>
        <dbReference type="ARBA" id="ARBA00048370"/>
    </source>
</evidence>
<dbReference type="Proteomes" id="UP000254065">
    <property type="component" value="Unassembled WGS sequence"/>
</dbReference>
<evidence type="ECO:0000259" key="12">
    <source>
        <dbReference type="PROSITE" id="PS51826"/>
    </source>
</evidence>
<feature type="compositionally biased region" description="Basic and acidic residues" evidence="10">
    <location>
        <begin position="90"/>
        <end position="106"/>
    </location>
</feature>
<feature type="compositionally biased region" description="Basic and acidic residues" evidence="10">
    <location>
        <begin position="235"/>
        <end position="245"/>
    </location>
</feature>
<feature type="compositionally biased region" description="Basic and acidic residues" evidence="10">
    <location>
        <begin position="205"/>
        <end position="218"/>
    </location>
</feature>
<organism evidence="13 14">
    <name type="scientific">Moraxella caprae</name>
    <dbReference type="NCBI Taxonomy" id="90240"/>
    <lineage>
        <taxon>Bacteria</taxon>
        <taxon>Pseudomonadati</taxon>
        <taxon>Pseudomonadota</taxon>
        <taxon>Gammaproteobacteria</taxon>
        <taxon>Moraxellales</taxon>
        <taxon>Moraxellaceae</taxon>
        <taxon>Moraxella</taxon>
    </lineage>
</organism>
<comment type="subunit">
    <text evidence="3">Forms a 24-polypeptide structural core with octahedral symmetry.</text>
</comment>
<evidence type="ECO:0000256" key="10">
    <source>
        <dbReference type="SAM" id="MobiDB-lite"/>
    </source>
</evidence>
<dbReference type="Pfam" id="PF00198">
    <property type="entry name" value="2-oxoacid_dh"/>
    <property type="match status" value="1"/>
</dbReference>
<evidence type="ECO:0000313" key="14">
    <source>
        <dbReference type="Proteomes" id="UP000254065"/>
    </source>
</evidence>
<dbReference type="RefSeq" id="WP_029102186.1">
    <property type="nucleotide sequence ID" value="NZ_UGQB01000004.1"/>
</dbReference>
<proteinExistence type="inferred from homology"/>
<dbReference type="Gene3D" id="2.40.50.100">
    <property type="match status" value="2"/>
</dbReference>
<dbReference type="InterPro" id="IPR011053">
    <property type="entry name" value="Single_hybrid_motif"/>
</dbReference>
<dbReference type="InterPro" id="IPR003016">
    <property type="entry name" value="2-oxoA_DH_lipoyl-BS"/>
</dbReference>
<feature type="region of interest" description="Disordered" evidence="10">
    <location>
        <begin position="193"/>
        <end position="245"/>
    </location>
</feature>
<dbReference type="PROSITE" id="PS00189">
    <property type="entry name" value="LIPOYL"/>
    <property type="match status" value="2"/>
</dbReference>
<dbReference type="PROSITE" id="PS50968">
    <property type="entry name" value="BIOTINYL_LIPOYL"/>
    <property type="match status" value="2"/>
</dbReference>
<reference evidence="13 14" key="1">
    <citation type="submission" date="2018-06" db="EMBL/GenBank/DDBJ databases">
        <authorList>
            <consortium name="Pathogen Informatics"/>
            <person name="Doyle S."/>
        </authorList>
    </citation>
    <scope>NUCLEOTIDE SEQUENCE [LARGE SCALE GENOMIC DNA]</scope>
    <source>
        <strain evidence="13 14">NCTC12877</strain>
    </source>
</reference>
<dbReference type="GO" id="GO:0006086">
    <property type="term" value="P:pyruvate decarboxylation to acetyl-CoA"/>
    <property type="evidence" value="ECO:0007669"/>
    <property type="project" value="TreeGrafter"/>
</dbReference>
<dbReference type="EC" id="2.3.1.-" evidence="9"/>
<dbReference type="Pfam" id="PF00364">
    <property type="entry name" value="Biotin_lipoyl"/>
    <property type="match status" value="2"/>
</dbReference>
<dbReference type="GO" id="GO:0005737">
    <property type="term" value="C:cytoplasm"/>
    <property type="evidence" value="ECO:0007669"/>
    <property type="project" value="TreeGrafter"/>
</dbReference>
<dbReference type="PROSITE" id="PS51826">
    <property type="entry name" value="PSBD"/>
    <property type="match status" value="1"/>
</dbReference>
<keyword evidence="13" id="KW-0670">Pyruvate</keyword>
<dbReference type="SUPFAM" id="SSF51230">
    <property type="entry name" value="Single hybrid motif"/>
    <property type="match status" value="2"/>
</dbReference>
<dbReference type="Pfam" id="PF02817">
    <property type="entry name" value="E3_binding"/>
    <property type="match status" value="1"/>
</dbReference>
<comment type="function">
    <text evidence="7">The pyruvate dehydrogenase complex catalyzes the overall conversion of pyruvate to acetyl-CoA and CO(2). It contains multiple copies of three enzymatic components: pyruvate dehydrogenase (E1), dihydrolipoamide acetyltransferase (E2) and lipoamide dehydrogenase (E3).</text>
</comment>
<dbReference type="SUPFAM" id="SSF47005">
    <property type="entry name" value="Peripheral subunit-binding domain of 2-oxo acid dehydrogenase complex"/>
    <property type="match status" value="1"/>
</dbReference>
<dbReference type="PANTHER" id="PTHR43178:SF2">
    <property type="entry name" value="DIHYDROLIPOYLLYSINE-RESIDUE ACETYLTRANSFERASE COMPONENT OF PYRUVATE DEHYDROGENASE COMPLEX"/>
    <property type="match status" value="1"/>
</dbReference>
<comment type="cofactor">
    <cofactor evidence="1 9">
        <name>(R)-lipoate</name>
        <dbReference type="ChEBI" id="CHEBI:83088"/>
    </cofactor>
</comment>
<dbReference type="InterPro" id="IPR000089">
    <property type="entry name" value="Biotin_lipoyl"/>
</dbReference>
<evidence type="ECO:0000259" key="11">
    <source>
        <dbReference type="PROSITE" id="PS50968"/>
    </source>
</evidence>
<protein>
    <recommendedName>
        <fullName evidence="9">Dihydrolipoamide acetyltransferase component of pyruvate dehydrogenase complex</fullName>
        <ecNumber evidence="9">2.3.1.-</ecNumber>
    </recommendedName>
</protein>
<dbReference type="CDD" id="cd06849">
    <property type="entry name" value="lipoyl_domain"/>
    <property type="match status" value="2"/>
</dbReference>
<dbReference type="InterPro" id="IPR004167">
    <property type="entry name" value="PSBD"/>
</dbReference>
<dbReference type="InterPro" id="IPR036625">
    <property type="entry name" value="E3-bd_dom_sf"/>
</dbReference>
<keyword evidence="14" id="KW-1185">Reference proteome</keyword>
<gene>
    <name evidence="13" type="primary">aceF</name>
    <name evidence="13" type="ORF">NCTC12877_01972</name>
</gene>
<dbReference type="GO" id="GO:0004742">
    <property type="term" value="F:dihydrolipoyllysine-residue acetyltransferase activity"/>
    <property type="evidence" value="ECO:0007669"/>
    <property type="project" value="UniProtKB-EC"/>
</dbReference>
<dbReference type="Gene3D" id="3.30.559.10">
    <property type="entry name" value="Chloramphenicol acetyltransferase-like domain"/>
    <property type="match status" value="1"/>
</dbReference>
<evidence type="ECO:0000256" key="1">
    <source>
        <dbReference type="ARBA" id="ARBA00001938"/>
    </source>
</evidence>
<dbReference type="FunFam" id="3.30.559.10:FF:000004">
    <property type="entry name" value="Acetyltransferase component of pyruvate dehydrogenase complex"/>
    <property type="match status" value="1"/>
</dbReference>
<dbReference type="AlphaFoldDB" id="A0A378R0Z5"/>
<dbReference type="InterPro" id="IPR050743">
    <property type="entry name" value="2-oxoacid_DH_E2_comp"/>
</dbReference>
<dbReference type="PANTHER" id="PTHR43178">
    <property type="entry name" value="DIHYDROLIPOAMIDE ACETYLTRANSFERASE COMPONENT OF PYRUVATE DEHYDROGENASE COMPLEX"/>
    <property type="match status" value="1"/>
</dbReference>
<feature type="region of interest" description="Disordered" evidence="10">
    <location>
        <begin position="74"/>
        <end position="124"/>
    </location>
</feature>
<comment type="catalytic activity">
    <reaction evidence="8">
        <text>N(6)-[(R)-dihydrolipoyl]-L-lysyl-[protein] + acetyl-CoA = N(6)-[(R)-S(8)-acetyldihydrolipoyl]-L-lysyl-[protein] + CoA</text>
        <dbReference type="Rhea" id="RHEA:17017"/>
        <dbReference type="Rhea" id="RHEA-COMP:10475"/>
        <dbReference type="Rhea" id="RHEA-COMP:10478"/>
        <dbReference type="ChEBI" id="CHEBI:57287"/>
        <dbReference type="ChEBI" id="CHEBI:57288"/>
        <dbReference type="ChEBI" id="CHEBI:83100"/>
        <dbReference type="ChEBI" id="CHEBI:83111"/>
        <dbReference type="EC" id="2.3.1.12"/>
    </reaction>
</comment>
<feature type="domain" description="Lipoyl-binding" evidence="11">
    <location>
        <begin position="1"/>
        <end position="73"/>
    </location>
</feature>
<dbReference type="EMBL" id="UGQB01000004">
    <property type="protein sequence ID" value="STZ08963.1"/>
    <property type="molecule type" value="Genomic_DNA"/>
</dbReference>
<dbReference type="STRING" id="1122244.GCA_000426885_00366"/>
<evidence type="ECO:0000313" key="13">
    <source>
        <dbReference type="EMBL" id="STZ08963.1"/>
    </source>
</evidence>
<evidence type="ECO:0000256" key="3">
    <source>
        <dbReference type="ARBA" id="ARBA00011484"/>
    </source>
</evidence>
<name>A0A378R0Z5_9GAMM</name>
<evidence type="ECO:0000256" key="2">
    <source>
        <dbReference type="ARBA" id="ARBA00007317"/>
    </source>
</evidence>
<evidence type="ECO:0000256" key="6">
    <source>
        <dbReference type="ARBA" id="ARBA00023315"/>
    </source>
</evidence>
<feature type="domain" description="Lipoyl-binding" evidence="11">
    <location>
        <begin position="118"/>
        <end position="191"/>
    </location>
</feature>
<comment type="similarity">
    <text evidence="2 9">Belongs to the 2-oxoacid dehydrogenase family.</text>
</comment>
<keyword evidence="5 9" id="KW-0450">Lipoyl</keyword>
<dbReference type="InterPro" id="IPR001078">
    <property type="entry name" value="2-oxoacid_DH_actylTfrase"/>
</dbReference>
<evidence type="ECO:0000256" key="4">
    <source>
        <dbReference type="ARBA" id="ARBA00022679"/>
    </source>
</evidence>
<evidence type="ECO:0000256" key="5">
    <source>
        <dbReference type="ARBA" id="ARBA00022823"/>
    </source>
</evidence>
<sequence>MQIKAPDLGVDSAEVAEILVKVGDVISENDSLILAESDKASVEVPSPVGGTVTSVLVKVGDSISEGTALFEVEVGQSDSTSKAEAQEVPQEPKEEPQAPTAEEPKSEPAPSAVSGGASQTHSLPDLGVDSAEVAEVLVKVGDSVTEGQSLLLVESDKASVEVPAPLDGVVEAILVNAGDTVTNGQAFITIKGGSAPAQTSAPSEPKAEVKADTPKAEAPKAPAQTSAPASGAKLPEAEVNARAKDAHAGPAVRKLARELGVDISLVKGTAPHGRILKEDLFGYVKSVISSASTKPTASVASGSAISLPPLPDMSNKEIWGEIEVQDLSRLQKVSIPQLNLNTLLPQVTQFDLADITDTEAMRNELKAEFKAQGVSLTILAFIVKAVAYALTQHPKFNSHVSDDNTQMIIRKSVNMGIAVATDDGLIVPVIRDAQAKGIRQLAIEIGELAKKARDKKLSAKDLQGASFTISSQGNMGGTYFTPLVNHPQVAILGISESTYQPRWNGKEFEPRLMLPLSLSYDHRTINGADAAVFTRYIAKLLADPRRILL</sequence>
<keyword evidence="6 9" id="KW-0012">Acyltransferase</keyword>
<evidence type="ECO:0000256" key="9">
    <source>
        <dbReference type="RuleBase" id="RU003423"/>
    </source>
</evidence>
<dbReference type="GO" id="GO:0031405">
    <property type="term" value="F:lipoic acid binding"/>
    <property type="evidence" value="ECO:0007669"/>
    <property type="project" value="TreeGrafter"/>
</dbReference>
<feature type="domain" description="Peripheral subunit-binding (PSBD)" evidence="12">
    <location>
        <begin position="247"/>
        <end position="284"/>
    </location>
</feature>
<dbReference type="OrthoDB" id="9805770at2"/>
<keyword evidence="4 9" id="KW-0808">Transferase</keyword>
<dbReference type="Gene3D" id="4.10.320.10">
    <property type="entry name" value="E3-binding domain"/>
    <property type="match status" value="1"/>
</dbReference>